<feature type="transmembrane region" description="Helical" evidence="8">
    <location>
        <begin position="29"/>
        <end position="49"/>
    </location>
</feature>
<keyword evidence="4" id="KW-0997">Cell inner membrane</keyword>
<proteinExistence type="predicted"/>
<dbReference type="STRING" id="270498.CHK_2238"/>
<evidence type="ECO:0000313" key="9">
    <source>
        <dbReference type="EMBL" id="KKI50175.1"/>
    </source>
</evidence>
<feature type="transmembrane region" description="Helical" evidence="8">
    <location>
        <begin position="143"/>
        <end position="163"/>
    </location>
</feature>
<comment type="caution">
    <text evidence="9">The sequence shown here is derived from an EMBL/GenBank/DDBJ whole genome shotgun (WGS) entry which is preliminary data.</text>
</comment>
<keyword evidence="10" id="KW-1185">Reference proteome</keyword>
<gene>
    <name evidence="9" type="ORF">CHK_2238</name>
</gene>
<evidence type="ECO:0000256" key="3">
    <source>
        <dbReference type="ARBA" id="ARBA00022475"/>
    </source>
</evidence>
<dbReference type="Pfam" id="PF02653">
    <property type="entry name" value="BPD_transp_2"/>
    <property type="match status" value="1"/>
</dbReference>
<dbReference type="InterPro" id="IPR001851">
    <property type="entry name" value="ABC_transp_permease"/>
</dbReference>
<feature type="transmembrane region" description="Helical" evidence="8">
    <location>
        <begin position="313"/>
        <end position="331"/>
    </location>
</feature>
<evidence type="ECO:0000256" key="1">
    <source>
        <dbReference type="ARBA" id="ARBA00004651"/>
    </source>
</evidence>
<dbReference type="GO" id="GO:0005886">
    <property type="term" value="C:plasma membrane"/>
    <property type="evidence" value="ECO:0007669"/>
    <property type="project" value="UniProtKB-SubCell"/>
</dbReference>
<keyword evidence="7 8" id="KW-0472">Membrane</keyword>
<name>A0A0M2NIU3_9FIRM</name>
<keyword evidence="6 8" id="KW-1133">Transmembrane helix</keyword>
<dbReference type="PANTHER" id="PTHR32196:SF21">
    <property type="entry name" value="ABC TRANSPORTER PERMEASE PROTEIN YPHD-RELATED"/>
    <property type="match status" value="1"/>
</dbReference>
<feature type="transmembrane region" description="Helical" evidence="8">
    <location>
        <begin position="112"/>
        <end position="136"/>
    </location>
</feature>
<evidence type="ECO:0000256" key="8">
    <source>
        <dbReference type="SAM" id="Phobius"/>
    </source>
</evidence>
<keyword evidence="5 8" id="KW-0812">Transmembrane</keyword>
<evidence type="ECO:0000256" key="5">
    <source>
        <dbReference type="ARBA" id="ARBA00022692"/>
    </source>
</evidence>
<organism evidence="9 10">
    <name type="scientific">Christensenella hongkongensis</name>
    <dbReference type="NCBI Taxonomy" id="270498"/>
    <lineage>
        <taxon>Bacteria</taxon>
        <taxon>Bacillati</taxon>
        <taxon>Bacillota</taxon>
        <taxon>Clostridia</taxon>
        <taxon>Christensenellales</taxon>
        <taxon>Christensenellaceae</taxon>
        <taxon>Christensenella</taxon>
    </lineage>
</organism>
<dbReference type="OrthoDB" id="1765588at2"/>
<dbReference type="EMBL" id="LAYJ01000112">
    <property type="protein sequence ID" value="KKI50175.1"/>
    <property type="molecule type" value="Genomic_DNA"/>
</dbReference>
<feature type="transmembrane region" description="Helical" evidence="8">
    <location>
        <begin position="183"/>
        <end position="201"/>
    </location>
</feature>
<feature type="transmembrane region" description="Helical" evidence="8">
    <location>
        <begin position="61"/>
        <end position="81"/>
    </location>
</feature>
<evidence type="ECO:0000256" key="2">
    <source>
        <dbReference type="ARBA" id="ARBA00022448"/>
    </source>
</evidence>
<dbReference type="RefSeq" id="WP_082103522.1">
    <property type="nucleotide sequence ID" value="NZ_LAYJ01000112.1"/>
</dbReference>
<feature type="transmembrane region" description="Helical" evidence="8">
    <location>
        <begin position="235"/>
        <end position="254"/>
    </location>
</feature>
<comment type="subcellular location">
    <subcellularLocation>
        <location evidence="1">Cell membrane</location>
        <topology evidence="1">Multi-pass membrane protein</topology>
    </subcellularLocation>
</comment>
<dbReference type="Proteomes" id="UP000034076">
    <property type="component" value="Unassembled WGS sequence"/>
</dbReference>
<protein>
    <submittedName>
        <fullName evidence="9">Ribose ABC transport system, permease protein RbsC</fullName>
    </submittedName>
</protein>
<feature type="transmembrane region" description="Helical" evidence="8">
    <location>
        <begin position="290"/>
        <end position="307"/>
    </location>
</feature>
<keyword evidence="3" id="KW-1003">Cell membrane</keyword>
<dbReference type="GO" id="GO:0022857">
    <property type="term" value="F:transmembrane transporter activity"/>
    <property type="evidence" value="ECO:0007669"/>
    <property type="project" value="InterPro"/>
</dbReference>
<dbReference type="AlphaFoldDB" id="A0A0M2NIU3"/>
<keyword evidence="2" id="KW-0813">Transport</keyword>
<dbReference type="PANTHER" id="PTHR32196">
    <property type="entry name" value="ABC TRANSPORTER PERMEASE PROTEIN YPHD-RELATED-RELATED"/>
    <property type="match status" value="1"/>
</dbReference>
<sequence length="339" mass="35476">METNHMNTTNTIAQEFAAKVQKEQKKGKIVQYAPILILVALVVVFSISANGFFTADNLTAILTQLAIPLVLSIGATFVIIMGSIDLSVDGMMAFCGCVASVLIANTKNTMNLGIWGVVIAIATGAAFGFLAGFLYVKLRIPSFMVTFGLTNVGAGLAVITYNLEPASVTDEAFRNLALVNVGPAPVITYIAIAVFVVALILQKYTPFGRYVYAIGDNEQVPKMAGINVNKVKIQAFIWSGICIGIAGVLMLALLGRGDVTMGKGQLFPALTAVVVGGTAMSGGRGGVVNTLIGALIMTVLRSGLIMFGVNQYLLVGVQGVIILIAVAASVARGKKIINK</sequence>
<reference evidence="9 10" key="1">
    <citation type="submission" date="2015-04" db="EMBL/GenBank/DDBJ databases">
        <title>Draft genome sequence of bacteremic isolate Catabacter hongkongensis type strain HKU16T.</title>
        <authorList>
            <person name="Lau S.K."/>
            <person name="Teng J.L."/>
            <person name="Huang Y."/>
            <person name="Curreem S.O."/>
            <person name="Tsui S.K."/>
            <person name="Woo P.C."/>
        </authorList>
    </citation>
    <scope>NUCLEOTIDE SEQUENCE [LARGE SCALE GENOMIC DNA]</scope>
    <source>
        <strain evidence="9 10">HKU16</strain>
    </source>
</reference>
<dbReference type="CDD" id="cd06579">
    <property type="entry name" value="TM_PBP1_transp_AraH_like"/>
    <property type="match status" value="1"/>
</dbReference>
<evidence type="ECO:0000256" key="6">
    <source>
        <dbReference type="ARBA" id="ARBA00022989"/>
    </source>
</evidence>
<evidence type="ECO:0000256" key="4">
    <source>
        <dbReference type="ARBA" id="ARBA00022519"/>
    </source>
</evidence>
<accession>A0A0M2NIU3</accession>
<evidence type="ECO:0000256" key="7">
    <source>
        <dbReference type="ARBA" id="ARBA00023136"/>
    </source>
</evidence>
<evidence type="ECO:0000313" key="10">
    <source>
        <dbReference type="Proteomes" id="UP000034076"/>
    </source>
</evidence>